<organism evidence="1 2">
    <name type="scientific">Xanthomonas campestris pv. badrii</name>
    <dbReference type="NCBI Taxonomy" id="149696"/>
    <lineage>
        <taxon>Bacteria</taxon>
        <taxon>Pseudomonadati</taxon>
        <taxon>Pseudomonadota</taxon>
        <taxon>Gammaproteobacteria</taxon>
        <taxon>Lysobacterales</taxon>
        <taxon>Lysobacteraceae</taxon>
        <taxon>Xanthomonas</taxon>
    </lineage>
</organism>
<reference evidence="1 2" key="2">
    <citation type="submission" date="2020-04" db="EMBL/GenBank/DDBJ databases">
        <authorList>
            <person name="Fomenkov A."/>
            <person name="Anton B.P."/>
            <person name="Roberts R.J."/>
        </authorList>
    </citation>
    <scope>NUCLEOTIDE SEQUENCE [LARGE SCALE GENOMIC DNA]</scope>
    <source>
        <strain evidence="1 2">NEB122</strain>
    </source>
</reference>
<accession>A0A7Z2VDI9</accession>
<dbReference type="RefSeq" id="WP_169707652.1">
    <property type="nucleotide sequence ID" value="NZ_CP051651.1"/>
</dbReference>
<dbReference type="AlphaFoldDB" id="A0A7Z2VDI9"/>
<proteinExistence type="predicted"/>
<protein>
    <submittedName>
        <fullName evidence="1">Uncharacterized protein</fullName>
    </submittedName>
</protein>
<dbReference type="Proteomes" id="UP000503498">
    <property type="component" value="Chromosome"/>
</dbReference>
<gene>
    <name evidence="1" type="ORF">HG421_18655</name>
</gene>
<sequence>MARNKIIFHYDGPIATDHKVTLRTLGNTLNHLQSAIDRATIELRHGQVRKHARLRNDDYPFADFIVGEPQDGGYILNLINSGPLRIVDRITAAMDRAFREASSESLNFTESLASQAERREIAVHAGAQRPIALSNSEVVNQNPETRQLRYVDRAINREIDQILAQLRIDRYEGSTLEFILAGTNTSPPYLFDREKAQRFHHVVAERTLGDPLFMEVRLRALDSGSKSRYPVGKAIHVESGLTFGLHFRSSDSFNSVVGYMRSGDPPIVSIIACPIIEYGTFDSQAGDMFFIGLAE</sequence>
<evidence type="ECO:0000313" key="2">
    <source>
        <dbReference type="Proteomes" id="UP000503498"/>
    </source>
</evidence>
<reference evidence="1 2" key="1">
    <citation type="submission" date="2020-04" db="EMBL/GenBank/DDBJ databases">
        <title>Genome-Wide Identification of 5-Methylcytosine Sites in Bacterial Genomes By High-Throughput Sequencing of MspJI Restriction Fragments.</title>
        <authorList>
            <person name="Wu V."/>
        </authorList>
    </citation>
    <scope>NUCLEOTIDE SEQUENCE [LARGE SCALE GENOMIC DNA]</scope>
    <source>
        <strain evidence="1 2">NEB122</strain>
    </source>
</reference>
<dbReference type="EMBL" id="CP051651">
    <property type="protein sequence ID" value="QJD69515.1"/>
    <property type="molecule type" value="Genomic_DNA"/>
</dbReference>
<name>A0A7Z2VDI9_XANCA</name>
<evidence type="ECO:0000313" key="1">
    <source>
        <dbReference type="EMBL" id="QJD69515.1"/>
    </source>
</evidence>